<protein>
    <submittedName>
        <fullName evidence="1">Uncharacterized protein</fullName>
    </submittedName>
</protein>
<dbReference type="Proteomes" id="UP000225433">
    <property type="component" value="Unassembled WGS sequence"/>
</dbReference>
<comment type="caution">
    <text evidence="1">The sequence shown here is derived from an EMBL/GenBank/DDBJ whole genome shotgun (WGS) entry which is preliminary data.</text>
</comment>
<evidence type="ECO:0000313" key="2">
    <source>
        <dbReference type="Proteomes" id="UP000225433"/>
    </source>
</evidence>
<reference evidence="1 2" key="1">
    <citation type="journal article" date="2017" name="Nat. Microbiol.">
        <title>Natural product diversity associated with the nematode symbionts Photorhabdus and Xenorhabdus.</title>
        <authorList>
            <person name="Tobias N.J."/>
            <person name="Wolff H."/>
            <person name="Djahanschiri B."/>
            <person name="Grundmann F."/>
            <person name="Kronenwerth M."/>
            <person name="Shi Y.M."/>
            <person name="Simonyi S."/>
            <person name="Grun P."/>
            <person name="Shapiro-Ilan D."/>
            <person name="Pidot S.J."/>
            <person name="Stinear T.P."/>
            <person name="Ebersberger I."/>
            <person name="Bode H.B."/>
        </authorList>
    </citation>
    <scope>NUCLEOTIDE SEQUENCE [LARGE SCALE GENOMIC DNA]</scope>
    <source>
        <strain evidence="1 2">DSM 17903</strain>
    </source>
</reference>
<gene>
    <name evidence="1" type="ORF">Xhom_02359</name>
</gene>
<dbReference type="AlphaFoldDB" id="A0A2G0Q8Q7"/>
<proteinExistence type="predicted"/>
<name>A0A2G0Q8Q7_XENHO</name>
<dbReference type="EMBL" id="NJAI01000003">
    <property type="protein sequence ID" value="PHM55613.1"/>
    <property type="molecule type" value="Genomic_DNA"/>
</dbReference>
<accession>A0A2G0Q8Q7</accession>
<organism evidence="1 2">
    <name type="scientific">Xenorhabdus hominickii</name>
    <dbReference type="NCBI Taxonomy" id="351679"/>
    <lineage>
        <taxon>Bacteria</taxon>
        <taxon>Pseudomonadati</taxon>
        <taxon>Pseudomonadota</taxon>
        <taxon>Gammaproteobacteria</taxon>
        <taxon>Enterobacterales</taxon>
        <taxon>Morganellaceae</taxon>
        <taxon>Xenorhabdus</taxon>
    </lineage>
</organism>
<sequence>MKHGFHEFHFKEYKIYGDKNPTFNSLYLQKINEGESLIYFFSMRIDSRYFLPYFIHSPETWASGLLYINNGADFS</sequence>
<evidence type="ECO:0000313" key="1">
    <source>
        <dbReference type="EMBL" id="PHM55613.1"/>
    </source>
</evidence>